<accession>A0A286UT26</accession>
<feature type="transmembrane region" description="Helical" evidence="12">
    <location>
        <begin position="17"/>
        <end position="37"/>
    </location>
</feature>
<comment type="domain">
    <text evidence="11">The histidine box domains are involved in binding the catalytic metal ions.</text>
</comment>
<comment type="cofactor">
    <cofactor evidence="11">
        <name>Fe(2+)</name>
        <dbReference type="ChEBI" id="CHEBI:29033"/>
    </cofactor>
</comment>
<dbReference type="CDD" id="cd01060">
    <property type="entry name" value="Membrane-FADS-like"/>
    <property type="match status" value="1"/>
</dbReference>
<proteinExistence type="inferred from homology"/>
<dbReference type="PRINTS" id="PR00075">
    <property type="entry name" value="FACDDSATRASE"/>
</dbReference>
<dbReference type="GO" id="GO:0005789">
    <property type="term" value="C:endoplasmic reticulum membrane"/>
    <property type="evidence" value="ECO:0007669"/>
    <property type="project" value="TreeGrafter"/>
</dbReference>
<keyword evidence="14" id="KW-1185">Reference proteome</keyword>
<dbReference type="GO" id="GO:0004768">
    <property type="term" value="F:stearoyl-CoA 9-desaturase activity"/>
    <property type="evidence" value="ECO:0007669"/>
    <property type="project" value="TreeGrafter"/>
</dbReference>
<keyword evidence="10 11" id="KW-0275">Fatty acid biosynthesis</keyword>
<feature type="transmembrane region" description="Helical" evidence="12">
    <location>
        <begin position="80"/>
        <end position="102"/>
    </location>
</feature>
<protein>
    <submittedName>
        <fullName evidence="13">Delta 9-fatty acid desaturase</fullName>
    </submittedName>
</protein>
<organism evidence="13 14">
    <name type="scientific">Pyrrhoderma noxium</name>
    <dbReference type="NCBI Taxonomy" id="2282107"/>
    <lineage>
        <taxon>Eukaryota</taxon>
        <taxon>Fungi</taxon>
        <taxon>Dikarya</taxon>
        <taxon>Basidiomycota</taxon>
        <taxon>Agaricomycotina</taxon>
        <taxon>Agaricomycetes</taxon>
        <taxon>Hymenochaetales</taxon>
        <taxon>Hymenochaetaceae</taxon>
        <taxon>Pyrrhoderma</taxon>
    </lineage>
</organism>
<keyword evidence="3 11" id="KW-0444">Lipid biosynthesis</keyword>
<comment type="caution">
    <text evidence="13">The sequence shown here is derived from an EMBL/GenBank/DDBJ whole genome shotgun (WGS) entry which is preliminary data.</text>
</comment>
<sequence>MSKSVPSNASSPPLGKFWWGNAVLFVGTHIAACIGMYLRPVWVIPRATLLLGILDWQASMFGITVGYHRLYSHRAFRAPFGVRLFLMALGSMGFQGSIKWWYV</sequence>
<evidence type="ECO:0000256" key="6">
    <source>
        <dbReference type="ARBA" id="ARBA00022989"/>
    </source>
</evidence>
<evidence type="ECO:0000256" key="11">
    <source>
        <dbReference type="RuleBase" id="RU000581"/>
    </source>
</evidence>
<evidence type="ECO:0000256" key="10">
    <source>
        <dbReference type="ARBA" id="ARBA00023160"/>
    </source>
</evidence>
<dbReference type="Proteomes" id="UP000217199">
    <property type="component" value="Unassembled WGS sequence"/>
</dbReference>
<evidence type="ECO:0000256" key="12">
    <source>
        <dbReference type="SAM" id="Phobius"/>
    </source>
</evidence>
<keyword evidence="4 11" id="KW-0812">Transmembrane</keyword>
<dbReference type="InterPro" id="IPR015876">
    <property type="entry name" value="Acyl-CoA_DS"/>
</dbReference>
<keyword evidence="5" id="KW-0276">Fatty acid metabolism</keyword>
<dbReference type="GO" id="GO:0005506">
    <property type="term" value="F:iron ion binding"/>
    <property type="evidence" value="ECO:0007669"/>
    <property type="project" value="TreeGrafter"/>
</dbReference>
<dbReference type="EMBL" id="NBII01000002">
    <property type="protein sequence ID" value="PAV22719.1"/>
    <property type="molecule type" value="Genomic_DNA"/>
</dbReference>
<dbReference type="STRING" id="2282107.A0A286UT26"/>
<evidence type="ECO:0000313" key="13">
    <source>
        <dbReference type="EMBL" id="PAV22719.1"/>
    </source>
</evidence>
<comment type="similarity">
    <text evidence="2 11">Belongs to the fatty acid desaturase type 1 family.</text>
</comment>
<evidence type="ECO:0000256" key="9">
    <source>
        <dbReference type="ARBA" id="ARBA00023136"/>
    </source>
</evidence>
<keyword evidence="6 12" id="KW-1133">Transmembrane helix</keyword>
<name>A0A286UT26_9AGAM</name>
<evidence type="ECO:0000256" key="2">
    <source>
        <dbReference type="ARBA" id="ARBA00009295"/>
    </source>
</evidence>
<dbReference type="InParanoid" id="A0A286UT26"/>
<dbReference type="AlphaFoldDB" id="A0A286UT26"/>
<keyword evidence="8" id="KW-0443">Lipid metabolism</keyword>
<keyword evidence="9 12" id="KW-0472">Membrane</keyword>
<dbReference type="PANTHER" id="PTHR11351:SF31">
    <property type="entry name" value="DESATURASE 1, ISOFORM A-RELATED"/>
    <property type="match status" value="1"/>
</dbReference>
<evidence type="ECO:0000256" key="7">
    <source>
        <dbReference type="ARBA" id="ARBA00023002"/>
    </source>
</evidence>
<evidence type="ECO:0000256" key="1">
    <source>
        <dbReference type="ARBA" id="ARBA00004141"/>
    </source>
</evidence>
<evidence type="ECO:0000256" key="3">
    <source>
        <dbReference type="ARBA" id="ARBA00022516"/>
    </source>
</evidence>
<gene>
    <name evidence="13" type="ORF">PNOK_0267600</name>
</gene>
<evidence type="ECO:0000256" key="5">
    <source>
        <dbReference type="ARBA" id="ARBA00022832"/>
    </source>
</evidence>
<dbReference type="GO" id="GO:0006636">
    <property type="term" value="P:unsaturated fatty acid biosynthetic process"/>
    <property type="evidence" value="ECO:0007669"/>
    <property type="project" value="TreeGrafter"/>
</dbReference>
<comment type="subcellular location">
    <subcellularLocation>
        <location evidence="1">Membrane</location>
        <topology evidence="1">Multi-pass membrane protein</topology>
    </subcellularLocation>
</comment>
<evidence type="ECO:0000256" key="8">
    <source>
        <dbReference type="ARBA" id="ARBA00023098"/>
    </source>
</evidence>
<reference evidence="13 14" key="1">
    <citation type="journal article" date="2017" name="Mol. Ecol.">
        <title>Comparative and population genomic landscape of Phellinus noxius: A hypervariable fungus causing root rot in trees.</title>
        <authorList>
            <person name="Chung C.L."/>
            <person name="Lee T.J."/>
            <person name="Akiba M."/>
            <person name="Lee H.H."/>
            <person name="Kuo T.H."/>
            <person name="Liu D."/>
            <person name="Ke H.M."/>
            <person name="Yokoi T."/>
            <person name="Roa M.B."/>
            <person name="Lu M.J."/>
            <person name="Chang Y.Y."/>
            <person name="Ann P.J."/>
            <person name="Tsai J.N."/>
            <person name="Chen C.Y."/>
            <person name="Tzean S.S."/>
            <person name="Ota Y."/>
            <person name="Hattori T."/>
            <person name="Sahashi N."/>
            <person name="Liou R.F."/>
            <person name="Kikuchi T."/>
            <person name="Tsai I.J."/>
        </authorList>
    </citation>
    <scope>NUCLEOTIDE SEQUENCE [LARGE SCALE GENOMIC DNA]</scope>
    <source>
        <strain evidence="13 14">FFPRI411160</strain>
    </source>
</reference>
<evidence type="ECO:0000313" key="14">
    <source>
        <dbReference type="Proteomes" id="UP000217199"/>
    </source>
</evidence>
<dbReference type="OrthoDB" id="10260134at2759"/>
<keyword evidence="7 11" id="KW-0560">Oxidoreductase</keyword>
<dbReference type="PANTHER" id="PTHR11351">
    <property type="entry name" value="ACYL-COA DESATURASE"/>
    <property type="match status" value="1"/>
</dbReference>
<feature type="transmembrane region" description="Helical" evidence="12">
    <location>
        <begin position="49"/>
        <end position="68"/>
    </location>
</feature>
<evidence type="ECO:0000256" key="4">
    <source>
        <dbReference type="ARBA" id="ARBA00022692"/>
    </source>
</evidence>